<protein>
    <submittedName>
        <fullName evidence="7">TetR/AcrR family transcriptional regulator</fullName>
    </submittedName>
</protein>
<dbReference type="Pfam" id="PF13305">
    <property type="entry name" value="TetR_C_33"/>
    <property type="match status" value="1"/>
</dbReference>
<keyword evidence="3" id="KW-0804">Transcription</keyword>
<dbReference type="SUPFAM" id="SSF46689">
    <property type="entry name" value="Homeodomain-like"/>
    <property type="match status" value="1"/>
</dbReference>
<evidence type="ECO:0000259" key="6">
    <source>
        <dbReference type="PROSITE" id="PS50977"/>
    </source>
</evidence>
<dbReference type="PANTHER" id="PTHR30055:SF220">
    <property type="entry name" value="TETR-FAMILY REGULATORY PROTEIN"/>
    <property type="match status" value="1"/>
</dbReference>
<reference evidence="7 8" key="1">
    <citation type="submission" date="2023-03" db="EMBL/GenBank/DDBJ databases">
        <title>Draft assemblies of triclosan tolerant bacteria isolated from returned activated sludge.</title>
        <authorList>
            <person name="Van Hamelsveld S."/>
        </authorList>
    </citation>
    <scope>NUCLEOTIDE SEQUENCE [LARGE SCALE GENOMIC DNA]</scope>
    <source>
        <strain evidence="7 8">GW210010_S58</strain>
    </source>
</reference>
<evidence type="ECO:0000256" key="2">
    <source>
        <dbReference type="ARBA" id="ARBA00023125"/>
    </source>
</evidence>
<dbReference type="InterPro" id="IPR036271">
    <property type="entry name" value="Tet_transcr_reg_TetR-rel_C_sf"/>
</dbReference>
<dbReference type="InterPro" id="IPR025996">
    <property type="entry name" value="MT1864/Rv1816-like_C"/>
</dbReference>
<gene>
    <name evidence="7" type="ORF">P3W85_09075</name>
</gene>
<dbReference type="PANTHER" id="PTHR30055">
    <property type="entry name" value="HTH-TYPE TRANSCRIPTIONAL REGULATOR RUTR"/>
    <property type="match status" value="1"/>
</dbReference>
<proteinExistence type="predicted"/>
<dbReference type="Pfam" id="PF00440">
    <property type="entry name" value="TetR_N"/>
    <property type="match status" value="1"/>
</dbReference>
<name>A0ABT6AKG8_9BURK</name>
<dbReference type="InterPro" id="IPR001647">
    <property type="entry name" value="HTH_TetR"/>
</dbReference>
<evidence type="ECO:0000256" key="1">
    <source>
        <dbReference type="ARBA" id="ARBA00023015"/>
    </source>
</evidence>
<sequence length="243" mass="26356">MSTSRLDDEFNPPSTAGQRGAAKGAAKRAGAARYHHGDLHAALRTEAERILKTRGATEVSLREVARGVGVSHAAPYRHYANREALLADLAARGFERLHARFEALPRRVKAARRFAALLQAYLEFAASEPAIYRLMFGPDLRKADHPQLAQAGYRALDVVRRAIEALDIPPPATAEAMAAWSLAHGLALLILDQRLEFEPGVDEPMEHLALVRRAADIFMAGLQAGRLSAAVAKPAGAAPRRKP</sequence>
<dbReference type="PROSITE" id="PS50977">
    <property type="entry name" value="HTH_TETR_2"/>
    <property type="match status" value="1"/>
</dbReference>
<dbReference type="EMBL" id="JARJLM010000158">
    <property type="protein sequence ID" value="MDF3833100.1"/>
    <property type="molecule type" value="Genomic_DNA"/>
</dbReference>
<organism evidence="7 8">
    <name type="scientific">Cupriavidus basilensis</name>
    <dbReference type="NCBI Taxonomy" id="68895"/>
    <lineage>
        <taxon>Bacteria</taxon>
        <taxon>Pseudomonadati</taxon>
        <taxon>Pseudomonadota</taxon>
        <taxon>Betaproteobacteria</taxon>
        <taxon>Burkholderiales</taxon>
        <taxon>Burkholderiaceae</taxon>
        <taxon>Cupriavidus</taxon>
    </lineage>
</organism>
<feature type="domain" description="HTH tetR-type" evidence="6">
    <location>
        <begin position="37"/>
        <end position="97"/>
    </location>
</feature>
<evidence type="ECO:0000256" key="5">
    <source>
        <dbReference type="SAM" id="MobiDB-lite"/>
    </source>
</evidence>
<evidence type="ECO:0000313" key="8">
    <source>
        <dbReference type="Proteomes" id="UP001216674"/>
    </source>
</evidence>
<evidence type="ECO:0000256" key="3">
    <source>
        <dbReference type="ARBA" id="ARBA00023163"/>
    </source>
</evidence>
<accession>A0ABT6AKG8</accession>
<feature type="compositionally biased region" description="Low complexity" evidence="5">
    <location>
        <begin position="16"/>
        <end position="29"/>
    </location>
</feature>
<dbReference type="InterPro" id="IPR050109">
    <property type="entry name" value="HTH-type_TetR-like_transc_reg"/>
</dbReference>
<dbReference type="Gene3D" id="1.10.357.10">
    <property type="entry name" value="Tetracycline Repressor, domain 2"/>
    <property type="match status" value="1"/>
</dbReference>
<dbReference type="Proteomes" id="UP001216674">
    <property type="component" value="Unassembled WGS sequence"/>
</dbReference>
<feature type="DNA-binding region" description="H-T-H motif" evidence="4">
    <location>
        <begin position="60"/>
        <end position="79"/>
    </location>
</feature>
<keyword evidence="8" id="KW-1185">Reference proteome</keyword>
<dbReference type="RefSeq" id="WP_276264533.1">
    <property type="nucleotide sequence ID" value="NZ_JARJLM010000158.1"/>
</dbReference>
<keyword evidence="2 4" id="KW-0238">DNA-binding</keyword>
<feature type="region of interest" description="Disordered" evidence="5">
    <location>
        <begin position="1"/>
        <end position="29"/>
    </location>
</feature>
<comment type="caution">
    <text evidence="7">The sequence shown here is derived from an EMBL/GenBank/DDBJ whole genome shotgun (WGS) entry which is preliminary data.</text>
</comment>
<dbReference type="InterPro" id="IPR009057">
    <property type="entry name" value="Homeodomain-like_sf"/>
</dbReference>
<dbReference type="SUPFAM" id="SSF48498">
    <property type="entry name" value="Tetracyclin repressor-like, C-terminal domain"/>
    <property type="match status" value="1"/>
</dbReference>
<evidence type="ECO:0000313" key="7">
    <source>
        <dbReference type="EMBL" id="MDF3833100.1"/>
    </source>
</evidence>
<evidence type="ECO:0000256" key="4">
    <source>
        <dbReference type="PROSITE-ProRule" id="PRU00335"/>
    </source>
</evidence>
<keyword evidence="1" id="KW-0805">Transcription regulation</keyword>